<dbReference type="RefSeq" id="WP_203690242.1">
    <property type="nucleotide sequence ID" value="NZ_BAAALC010000002.1"/>
</dbReference>
<proteinExistence type="predicted"/>
<dbReference type="AlphaFoldDB" id="A0A8J3KRC0"/>
<evidence type="ECO:0000313" key="1">
    <source>
        <dbReference type="EMBL" id="GIG04813.1"/>
    </source>
</evidence>
<reference evidence="1 2" key="1">
    <citation type="submission" date="2021-01" db="EMBL/GenBank/DDBJ databases">
        <title>Whole genome shotgun sequence of Catellatospora coxensis NBRC 107359.</title>
        <authorList>
            <person name="Komaki H."/>
            <person name="Tamura T."/>
        </authorList>
    </citation>
    <scope>NUCLEOTIDE SEQUENCE [LARGE SCALE GENOMIC DNA]</scope>
    <source>
        <strain evidence="1 2">NBRC 107359</strain>
    </source>
</reference>
<keyword evidence="2" id="KW-1185">Reference proteome</keyword>
<protein>
    <recommendedName>
        <fullName evidence="3">DUF2283 domain-containing protein</fullName>
    </recommendedName>
</protein>
<dbReference type="Pfam" id="PF10049">
    <property type="entry name" value="DUF2283"/>
    <property type="match status" value="1"/>
</dbReference>
<evidence type="ECO:0008006" key="3">
    <source>
        <dbReference type="Google" id="ProtNLM"/>
    </source>
</evidence>
<dbReference type="InterPro" id="IPR019270">
    <property type="entry name" value="DUF2283"/>
</dbReference>
<gene>
    <name evidence="1" type="ORF">Cco03nite_15130</name>
</gene>
<accession>A0A8J3KRC0</accession>
<dbReference type="Proteomes" id="UP000630887">
    <property type="component" value="Unassembled WGS sequence"/>
</dbReference>
<evidence type="ECO:0000313" key="2">
    <source>
        <dbReference type="Proteomes" id="UP000630887"/>
    </source>
</evidence>
<comment type="caution">
    <text evidence="1">The sequence shown here is derived from an EMBL/GenBank/DDBJ whole genome shotgun (WGS) entry which is preliminary data.</text>
</comment>
<dbReference type="EMBL" id="BONI01000009">
    <property type="protein sequence ID" value="GIG04813.1"/>
    <property type="molecule type" value="Genomic_DNA"/>
</dbReference>
<organism evidence="1 2">
    <name type="scientific">Catellatospora coxensis</name>
    <dbReference type="NCBI Taxonomy" id="310354"/>
    <lineage>
        <taxon>Bacteria</taxon>
        <taxon>Bacillati</taxon>
        <taxon>Actinomycetota</taxon>
        <taxon>Actinomycetes</taxon>
        <taxon>Micromonosporales</taxon>
        <taxon>Micromonosporaceae</taxon>
        <taxon>Catellatospora</taxon>
    </lineage>
</organism>
<sequence>MYLKARIPLVCTYDSEADAAYVYLDHPIASGAAVEQIIAFDPTDGMFNLDADADGHILGLEILGARKHLPTALLQAILESGQDQVQED</sequence>
<name>A0A8J3KRC0_9ACTN</name>